<dbReference type="KEGG" id="glz:GLAREA_00507"/>
<keyword evidence="2" id="KW-1185">Reference proteome</keyword>
<organism evidence="1 2">
    <name type="scientific">Glarea lozoyensis (strain ATCC 20868 / MF5171)</name>
    <dbReference type="NCBI Taxonomy" id="1116229"/>
    <lineage>
        <taxon>Eukaryota</taxon>
        <taxon>Fungi</taxon>
        <taxon>Dikarya</taxon>
        <taxon>Ascomycota</taxon>
        <taxon>Pezizomycotina</taxon>
        <taxon>Leotiomycetes</taxon>
        <taxon>Helotiales</taxon>
        <taxon>Helotiaceae</taxon>
        <taxon>Glarea</taxon>
    </lineage>
</organism>
<sequence length="79" mass="8665">MSYFLKPVITEQAVENIDQTREDGESQISLTPGPVCREVNDTLPSLLTAVLRSLSHVPSTNTNDLALALCLVMILRIIV</sequence>
<dbReference type="EMBL" id="KE145367">
    <property type="protein sequence ID" value="EPE29347.1"/>
    <property type="molecule type" value="Genomic_DNA"/>
</dbReference>
<reference evidence="1 2" key="1">
    <citation type="journal article" date="2013" name="BMC Genomics">
        <title>Genomics-driven discovery of the pneumocandin biosynthetic gene cluster in the fungus Glarea lozoyensis.</title>
        <authorList>
            <person name="Chen L."/>
            <person name="Yue Q."/>
            <person name="Zhang X."/>
            <person name="Xiang M."/>
            <person name="Wang C."/>
            <person name="Li S."/>
            <person name="Che Y."/>
            <person name="Ortiz-Lopez F.J."/>
            <person name="Bills G.F."/>
            <person name="Liu X."/>
            <person name="An Z."/>
        </authorList>
    </citation>
    <scope>NUCLEOTIDE SEQUENCE [LARGE SCALE GENOMIC DNA]</scope>
    <source>
        <strain evidence="2">ATCC 20868 / MF5171</strain>
    </source>
</reference>
<dbReference type="AlphaFoldDB" id="S3CSF2"/>
<protein>
    <submittedName>
        <fullName evidence="1">Uncharacterized protein</fullName>
    </submittedName>
</protein>
<dbReference type="Proteomes" id="UP000016922">
    <property type="component" value="Unassembled WGS sequence"/>
</dbReference>
<dbReference type="RefSeq" id="XP_008083456.1">
    <property type="nucleotide sequence ID" value="XM_008085265.1"/>
</dbReference>
<evidence type="ECO:0000313" key="2">
    <source>
        <dbReference type="Proteomes" id="UP000016922"/>
    </source>
</evidence>
<name>S3CSF2_GLAL2</name>
<accession>S3CSF2</accession>
<dbReference type="GeneID" id="19459565"/>
<evidence type="ECO:0000313" key="1">
    <source>
        <dbReference type="EMBL" id="EPE29347.1"/>
    </source>
</evidence>
<dbReference type="HOGENOM" id="CLU_2606245_0_0_1"/>
<proteinExistence type="predicted"/>
<gene>
    <name evidence="1" type="ORF">GLAREA_00507</name>
</gene>